<name>A0A1F7W566_9BACT</name>
<evidence type="ECO:0000313" key="1">
    <source>
        <dbReference type="EMBL" id="OGL97952.1"/>
    </source>
</evidence>
<protein>
    <submittedName>
        <fullName evidence="1">Uncharacterized protein</fullName>
    </submittedName>
</protein>
<accession>A0A1F7W566</accession>
<gene>
    <name evidence="1" type="ORF">A2304_05360</name>
</gene>
<dbReference type="EMBL" id="MGFE01000026">
    <property type="protein sequence ID" value="OGL97952.1"/>
    <property type="molecule type" value="Genomic_DNA"/>
</dbReference>
<reference evidence="1 2" key="1">
    <citation type="journal article" date="2016" name="Nat. Commun.">
        <title>Thousands of microbial genomes shed light on interconnected biogeochemical processes in an aquifer system.</title>
        <authorList>
            <person name="Anantharaman K."/>
            <person name="Brown C.T."/>
            <person name="Hug L.A."/>
            <person name="Sharon I."/>
            <person name="Castelle C.J."/>
            <person name="Probst A.J."/>
            <person name="Thomas B.C."/>
            <person name="Singh A."/>
            <person name="Wilkins M.J."/>
            <person name="Karaoz U."/>
            <person name="Brodie E.L."/>
            <person name="Williams K.H."/>
            <person name="Hubbard S.S."/>
            <person name="Banfield J.F."/>
        </authorList>
    </citation>
    <scope>NUCLEOTIDE SEQUENCE [LARGE SCALE GENOMIC DNA]</scope>
</reference>
<organism evidence="1 2">
    <name type="scientific">Candidatus Uhrbacteria bacterium RIFOXYB2_FULL_57_15</name>
    <dbReference type="NCBI Taxonomy" id="1802422"/>
    <lineage>
        <taxon>Bacteria</taxon>
        <taxon>Candidatus Uhriibacteriota</taxon>
    </lineage>
</organism>
<comment type="caution">
    <text evidence="1">The sequence shown here is derived from an EMBL/GenBank/DDBJ whole genome shotgun (WGS) entry which is preliminary data.</text>
</comment>
<evidence type="ECO:0000313" key="2">
    <source>
        <dbReference type="Proteomes" id="UP000176501"/>
    </source>
</evidence>
<dbReference type="AlphaFoldDB" id="A0A1F7W566"/>
<sequence>MNNILVLENGSVELTRDGVPLVVQGRLAGLFASARSRLLPRGCRQVFSLPSQDVYVIEQPPGTREVIWPSTEGTVNLAFPYVVFLVLARGDAVESIRVYFRSHPLRARSDYLFDVGIPEISVSDLNVVREFSFGETLADRLSAVIDAFWSRPFPQFSSVVRIQVPVVSELTSWREMSEHDPLSLLSQKWPASARTLEQTAAGSVDGTQVEDVAFQILVDALERRPPERNDVTADLSESPVREIFLTKSLVRLGDEVTANDRRVVVTGFYQDAKGIVVALRAEGIGSPVHLNRGVTPISARQQEWKSLETWTDANGTVWGKGSRFMVTDDSGPRLSVGTEYSVMEIRLDADADVQVQVGGFWFWITMDGGTLLHGVSAMRPVLTAEAFRFGMSELRVGSVIRLHNGRKRGSVVVVARLWSSDTTLSMVYVDFEGVSEHEVLFAGGVFTFSWEVIPFERSERRVRFLDRTLDLSGSDGMVLDFSGDNRHVVTMKVIGFKRNVRPGADPCDTDLVLDPCNEPIPVIRDGAWVPFKHRLLRSEWSNGPLTIVRGMRLRVAKRCGELEAGTILEVNGVVISTRGIPAIEFTNGVQFPLGRQGMSLFEVMAEDGSRRRFRSADLTGLPSMEMKPSSWAGPYEEGTLLEYMGNDQAVLKRISGSSFGPRIVEFVSMCCQQHPIKVRIHPGGDPVSLTNSSRLVIRVSGLPERSSQMSSSRRAIRFVDDYGQEITLSDDLRQMRDEIERLAPNSTLTEDSNVMVRVGDVVRVDRGYRWGRGASIRDGATGIVVEISDNLLYVLCDAHGVLDPARDDDRGYMDIPEKCRPDSGPLRVGVTMIKNLTVMRREELEERKQGPVSHSVGTFVSVQPGITPSCGWGNVGPTDRGRIIQVLGEDALVAFPREPEWVGLLSELVTAFLRIGDMVRVRAGVVHAYRRGTVTDMDEGVIVRVEAPDHLVVDFPSHPGWHAHPDDLEIVKLSSSS</sequence>
<dbReference type="Proteomes" id="UP000176501">
    <property type="component" value="Unassembled WGS sequence"/>
</dbReference>
<proteinExistence type="predicted"/>